<name>A0AAD8JZ53_TARER</name>
<evidence type="ECO:0000313" key="2">
    <source>
        <dbReference type="Proteomes" id="UP001229421"/>
    </source>
</evidence>
<sequence length="87" mass="9362">MDRVYKGNLTLTTLSSAFSSTTPPSPLQFHSDTNPTFPLSLPVADSNPTSSTISVCISTINGTDLQVISQHWSSNLSKTLTLPLRKP</sequence>
<dbReference type="AlphaFoldDB" id="A0AAD8JZ53"/>
<evidence type="ECO:0000313" key="1">
    <source>
        <dbReference type="EMBL" id="KAK1412589.1"/>
    </source>
</evidence>
<keyword evidence="2" id="KW-1185">Reference proteome</keyword>
<protein>
    <submittedName>
        <fullName evidence="1">Uncharacterized protein</fullName>
    </submittedName>
</protein>
<dbReference type="Proteomes" id="UP001229421">
    <property type="component" value="Unassembled WGS sequence"/>
</dbReference>
<proteinExistence type="predicted"/>
<comment type="caution">
    <text evidence="1">The sequence shown here is derived from an EMBL/GenBank/DDBJ whole genome shotgun (WGS) entry which is preliminary data.</text>
</comment>
<accession>A0AAD8JZ53</accession>
<reference evidence="1" key="1">
    <citation type="journal article" date="2023" name="bioRxiv">
        <title>Improved chromosome-level genome assembly for marigold (Tagetes erecta).</title>
        <authorList>
            <person name="Jiang F."/>
            <person name="Yuan L."/>
            <person name="Wang S."/>
            <person name="Wang H."/>
            <person name="Xu D."/>
            <person name="Wang A."/>
            <person name="Fan W."/>
        </authorList>
    </citation>
    <scope>NUCLEOTIDE SEQUENCE</scope>
    <source>
        <strain evidence="1">WSJ</strain>
        <tissue evidence="1">Leaf</tissue>
    </source>
</reference>
<dbReference type="EMBL" id="JAUHHV010000009">
    <property type="protein sequence ID" value="KAK1412589.1"/>
    <property type="molecule type" value="Genomic_DNA"/>
</dbReference>
<gene>
    <name evidence="1" type="ORF">QVD17_33965</name>
</gene>
<organism evidence="1 2">
    <name type="scientific">Tagetes erecta</name>
    <name type="common">African marigold</name>
    <dbReference type="NCBI Taxonomy" id="13708"/>
    <lineage>
        <taxon>Eukaryota</taxon>
        <taxon>Viridiplantae</taxon>
        <taxon>Streptophyta</taxon>
        <taxon>Embryophyta</taxon>
        <taxon>Tracheophyta</taxon>
        <taxon>Spermatophyta</taxon>
        <taxon>Magnoliopsida</taxon>
        <taxon>eudicotyledons</taxon>
        <taxon>Gunneridae</taxon>
        <taxon>Pentapetalae</taxon>
        <taxon>asterids</taxon>
        <taxon>campanulids</taxon>
        <taxon>Asterales</taxon>
        <taxon>Asteraceae</taxon>
        <taxon>Asteroideae</taxon>
        <taxon>Heliantheae alliance</taxon>
        <taxon>Tageteae</taxon>
        <taxon>Tagetes</taxon>
    </lineage>
</organism>